<dbReference type="HAMAP" id="MF_00238">
    <property type="entry name" value="Cytidyl_kinase_type1"/>
    <property type="match status" value="1"/>
</dbReference>
<evidence type="ECO:0000256" key="6">
    <source>
        <dbReference type="ARBA" id="ARBA00047615"/>
    </source>
</evidence>
<dbReference type="EC" id="2.7.4.25" evidence="8"/>
<organism evidence="11 12">
    <name type="scientific">Candidatus Segetimicrobium genomatis</name>
    <dbReference type="NCBI Taxonomy" id="2569760"/>
    <lineage>
        <taxon>Bacteria</taxon>
        <taxon>Bacillati</taxon>
        <taxon>Candidatus Sysuimicrobiota</taxon>
        <taxon>Candidatus Sysuimicrobiia</taxon>
        <taxon>Candidatus Sysuimicrobiales</taxon>
        <taxon>Candidatus Segetimicrobiaceae</taxon>
        <taxon>Candidatus Segetimicrobium</taxon>
    </lineage>
</organism>
<accession>A0A537L8P2</accession>
<dbReference type="NCBIfam" id="TIGR00017">
    <property type="entry name" value="cmk"/>
    <property type="match status" value="1"/>
</dbReference>
<name>A0A537L8P2_9BACT</name>
<dbReference type="GO" id="GO:0015949">
    <property type="term" value="P:nucleobase-containing small molecule interconversion"/>
    <property type="evidence" value="ECO:0007669"/>
    <property type="project" value="TreeGrafter"/>
</dbReference>
<dbReference type="GO" id="GO:0036430">
    <property type="term" value="F:CMP kinase activity"/>
    <property type="evidence" value="ECO:0007669"/>
    <property type="project" value="RHEA"/>
</dbReference>
<dbReference type="GO" id="GO:0005524">
    <property type="term" value="F:ATP binding"/>
    <property type="evidence" value="ECO:0007669"/>
    <property type="project" value="UniProtKB-UniRule"/>
</dbReference>
<dbReference type="GO" id="GO:0005829">
    <property type="term" value="C:cytosol"/>
    <property type="evidence" value="ECO:0007669"/>
    <property type="project" value="TreeGrafter"/>
</dbReference>
<comment type="similarity">
    <text evidence="1 8">Belongs to the cytidylate kinase family. Type 1 subfamily.</text>
</comment>
<proteinExistence type="inferred from homology"/>
<comment type="catalytic activity">
    <reaction evidence="6 8">
        <text>dCMP + ATP = dCDP + ADP</text>
        <dbReference type="Rhea" id="RHEA:25094"/>
        <dbReference type="ChEBI" id="CHEBI:30616"/>
        <dbReference type="ChEBI" id="CHEBI:57566"/>
        <dbReference type="ChEBI" id="CHEBI:58593"/>
        <dbReference type="ChEBI" id="CHEBI:456216"/>
        <dbReference type="EC" id="2.7.4.25"/>
    </reaction>
</comment>
<dbReference type="Proteomes" id="UP000318661">
    <property type="component" value="Unassembled WGS sequence"/>
</dbReference>
<feature type="compositionally biased region" description="Basic and acidic residues" evidence="9">
    <location>
        <begin position="176"/>
        <end position="188"/>
    </location>
</feature>
<dbReference type="Pfam" id="PF02224">
    <property type="entry name" value="Cytidylate_kin"/>
    <property type="match status" value="1"/>
</dbReference>
<evidence type="ECO:0000313" key="11">
    <source>
        <dbReference type="EMBL" id="TMJ04389.1"/>
    </source>
</evidence>
<dbReference type="PANTHER" id="PTHR21299:SF2">
    <property type="entry name" value="CYTIDYLATE KINASE"/>
    <property type="match status" value="1"/>
</dbReference>
<dbReference type="GO" id="GO:0006220">
    <property type="term" value="P:pyrimidine nucleotide metabolic process"/>
    <property type="evidence" value="ECO:0007669"/>
    <property type="project" value="UniProtKB-UniRule"/>
</dbReference>
<evidence type="ECO:0000256" key="3">
    <source>
        <dbReference type="ARBA" id="ARBA00022741"/>
    </source>
</evidence>
<dbReference type="SUPFAM" id="SSF52540">
    <property type="entry name" value="P-loop containing nucleoside triphosphate hydrolases"/>
    <property type="match status" value="1"/>
</dbReference>
<dbReference type="InterPro" id="IPR027417">
    <property type="entry name" value="P-loop_NTPase"/>
</dbReference>
<keyword evidence="4 8" id="KW-0418">Kinase</keyword>
<dbReference type="CDD" id="cd02020">
    <property type="entry name" value="CMPK"/>
    <property type="match status" value="1"/>
</dbReference>
<feature type="binding site" evidence="8">
    <location>
        <begin position="15"/>
        <end position="23"/>
    </location>
    <ligand>
        <name>ATP</name>
        <dbReference type="ChEBI" id="CHEBI:30616"/>
    </ligand>
</feature>
<keyword evidence="8" id="KW-0963">Cytoplasm</keyword>
<dbReference type="AlphaFoldDB" id="A0A537L8P2"/>
<dbReference type="GO" id="GO:0036431">
    <property type="term" value="F:dCMP kinase activity"/>
    <property type="evidence" value="ECO:0007669"/>
    <property type="project" value="InterPro"/>
</dbReference>
<comment type="subcellular location">
    <subcellularLocation>
        <location evidence="8">Cytoplasm</location>
    </subcellularLocation>
</comment>
<dbReference type="PANTHER" id="PTHR21299">
    <property type="entry name" value="CYTIDYLATE KINASE/PANTOATE-BETA-ALANINE LIGASE"/>
    <property type="match status" value="1"/>
</dbReference>
<evidence type="ECO:0000256" key="4">
    <source>
        <dbReference type="ARBA" id="ARBA00022777"/>
    </source>
</evidence>
<gene>
    <name evidence="8" type="primary">cmk</name>
    <name evidence="11" type="ORF">E6G99_10495</name>
</gene>
<protein>
    <recommendedName>
        <fullName evidence="8">Cytidylate kinase</fullName>
        <shortName evidence="8">CK</shortName>
        <ecNumber evidence="8">2.7.4.25</ecNumber>
    </recommendedName>
    <alternativeName>
        <fullName evidence="8">Cytidine monophosphate kinase</fullName>
        <shortName evidence="8">CMP kinase</shortName>
    </alternativeName>
</protein>
<keyword evidence="3 8" id="KW-0547">Nucleotide-binding</keyword>
<evidence type="ECO:0000256" key="9">
    <source>
        <dbReference type="SAM" id="MobiDB-lite"/>
    </source>
</evidence>
<feature type="domain" description="Cytidylate kinase" evidence="10">
    <location>
        <begin position="11"/>
        <end position="224"/>
    </location>
</feature>
<reference evidence="11 12" key="1">
    <citation type="journal article" date="2019" name="Nat. Microbiol.">
        <title>Mediterranean grassland soil C-N compound turnover is dependent on rainfall and depth, and is mediated by genomically divergent microorganisms.</title>
        <authorList>
            <person name="Diamond S."/>
            <person name="Andeer P.F."/>
            <person name="Li Z."/>
            <person name="Crits-Christoph A."/>
            <person name="Burstein D."/>
            <person name="Anantharaman K."/>
            <person name="Lane K.R."/>
            <person name="Thomas B.C."/>
            <person name="Pan C."/>
            <person name="Northen T.R."/>
            <person name="Banfield J.F."/>
        </authorList>
    </citation>
    <scope>NUCLEOTIDE SEQUENCE [LARGE SCALE GENOMIC DNA]</scope>
    <source>
        <strain evidence="11">NP_2</strain>
    </source>
</reference>
<evidence type="ECO:0000313" key="12">
    <source>
        <dbReference type="Proteomes" id="UP000318661"/>
    </source>
</evidence>
<dbReference type="EMBL" id="VBAJ01000267">
    <property type="protein sequence ID" value="TMJ04389.1"/>
    <property type="molecule type" value="Genomic_DNA"/>
</dbReference>
<dbReference type="Gene3D" id="3.40.50.300">
    <property type="entry name" value="P-loop containing nucleotide triphosphate hydrolases"/>
    <property type="match status" value="1"/>
</dbReference>
<keyword evidence="2 8" id="KW-0808">Transferase</keyword>
<evidence type="ECO:0000256" key="2">
    <source>
        <dbReference type="ARBA" id="ARBA00022679"/>
    </source>
</evidence>
<dbReference type="InterPro" id="IPR003136">
    <property type="entry name" value="Cytidylate_kin"/>
</dbReference>
<evidence type="ECO:0000256" key="8">
    <source>
        <dbReference type="HAMAP-Rule" id="MF_00238"/>
    </source>
</evidence>
<dbReference type="InterPro" id="IPR011994">
    <property type="entry name" value="Cytidylate_kinase_dom"/>
</dbReference>
<keyword evidence="5 8" id="KW-0067">ATP-binding</keyword>
<evidence type="ECO:0000259" key="10">
    <source>
        <dbReference type="Pfam" id="PF02224"/>
    </source>
</evidence>
<comment type="catalytic activity">
    <reaction evidence="7 8">
        <text>CMP + ATP = CDP + ADP</text>
        <dbReference type="Rhea" id="RHEA:11600"/>
        <dbReference type="ChEBI" id="CHEBI:30616"/>
        <dbReference type="ChEBI" id="CHEBI:58069"/>
        <dbReference type="ChEBI" id="CHEBI:60377"/>
        <dbReference type="ChEBI" id="CHEBI:456216"/>
        <dbReference type="EC" id="2.7.4.25"/>
    </reaction>
</comment>
<comment type="caution">
    <text evidence="11">The sequence shown here is derived from an EMBL/GenBank/DDBJ whole genome shotgun (WGS) entry which is preliminary data.</text>
</comment>
<evidence type="ECO:0000256" key="1">
    <source>
        <dbReference type="ARBA" id="ARBA00009427"/>
    </source>
</evidence>
<evidence type="ECO:0000256" key="7">
    <source>
        <dbReference type="ARBA" id="ARBA00048478"/>
    </source>
</evidence>
<sequence>MTPRARGKPIVAIDGPVGAGKSTVARAVAQRLRFRYVDTGAMYRSVAWAALQRGISLSDERAVTALAQSLQIDFVTDPEGQRILVDGVDVTDLIRTPQVSDGASVVSVYPGVREAMVAVQRRLGADGGVVMEGRDIGTVVFPDAEIKVFLDASLDERARRRFEELRARGAGADLESVRRAEEERDRRDRTRSHSPLRAASDAVVIDSTGIPADEVAAGIVQLVQRRLRA</sequence>
<evidence type="ECO:0000256" key="5">
    <source>
        <dbReference type="ARBA" id="ARBA00022840"/>
    </source>
</evidence>
<feature type="region of interest" description="Disordered" evidence="9">
    <location>
        <begin position="176"/>
        <end position="196"/>
    </location>
</feature>